<dbReference type="SMART" id="SM00470">
    <property type="entry name" value="ParB"/>
    <property type="match status" value="1"/>
</dbReference>
<sequence>MAVDGNDSHLTGTVECKATDDDLQRLQIEYWPIDRLIPYARNARTHSETQVAEIAGSIRSFGFSNPIQVSSAGDIVAGHGRLAAARKLGLSEVPVVVLPLSDLNRRQLVLADNRIAMNAGWDNQMLSLELADLSAMGANLSALGFTTKELAFAFSSVQGGLTDEDQIPEVAEVAISRPGDIWQLGPHRIACGDSRDEKLVEALFAGTVPQLMVTDPPYGVQYDPEWRHRRGVSNSARKNKIKNDEIADWTPTWDIFQGEIAYVWHGALRSTIVAESLAKSGFTIRAQIIWAKERLVMSQGDYHWQHEPCWYAVRKKGNWTGDRKQTTLWTIGSGGQDAKTEHATQKPVECMRRPMLNNSIPGQAIYEPFLGSGTTLIAAQSCGRACLGIEIDPLFVDLAIRRWQAFTGEEAVRASDGLSFDALCPEAQSSEEAS</sequence>
<dbReference type="GO" id="GO:0009007">
    <property type="term" value="F:site-specific DNA-methyltransferase (adenine-specific) activity"/>
    <property type="evidence" value="ECO:0007669"/>
    <property type="project" value="UniProtKB-EC"/>
</dbReference>
<dbReference type="InterPro" id="IPR036086">
    <property type="entry name" value="ParB/Sulfiredoxin_sf"/>
</dbReference>
<dbReference type="PIRSF" id="PIRSF036758">
    <property type="entry name" value="Aden_M_ParB"/>
    <property type="match status" value="1"/>
</dbReference>
<protein>
    <recommendedName>
        <fullName evidence="5">Methyltransferase</fullName>
        <ecNumber evidence="5">2.1.1.-</ecNumber>
    </recommendedName>
</protein>
<dbReference type="Proteomes" id="UP000680805">
    <property type="component" value="Chromosome"/>
</dbReference>
<evidence type="ECO:0000313" key="8">
    <source>
        <dbReference type="Proteomes" id="UP000680805"/>
    </source>
</evidence>
<dbReference type="AlphaFoldDB" id="A0A975NSU2"/>
<dbReference type="InterPro" id="IPR015840">
    <property type="entry name" value="DNA_MeTrfase_ParB"/>
</dbReference>
<dbReference type="PRINTS" id="PR00508">
    <property type="entry name" value="S21N4MTFRASE"/>
</dbReference>
<keyword evidence="3" id="KW-0808">Transferase</keyword>
<comment type="similarity">
    <text evidence="1 5">Belongs to the N(4)/N(6)-methyltransferase family.</text>
</comment>
<evidence type="ECO:0000256" key="1">
    <source>
        <dbReference type="ARBA" id="ARBA00006594"/>
    </source>
</evidence>
<dbReference type="InterPro" id="IPR001091">
    <property type="entry name" value="RM_Methyltransferase"/>
</dbReference>
<dbReference type="PANTHER" id="PTHR33375">
    <property type="entry name" value="CHROMOSOME-PARTITIONING PROTEIN PARB-RELATED"/>
    <property type="match status" value="1"/>
</dbReference>
<evidence type="ECO:0000256" key="2">
    <source>
        <dbReference type="ARBA" id="ARBA00022603"/>
    </source>
</evidence>
<dbReference type="Gene3D" id="3.90.1530.10">
    <property type="entry name" value="Conserved hypothetical protein from pyrococcus furiosus pfu- 392566-001, ParB domain"/>
    <property type="match status" value="1"/>
</dbReference>
<dbReference type="REBASE" id="501155">
    <property type="entry name" value="M.BspS2112ORF2640P"/>
</dbReference>
<dbReference type="EMBL" id="CP076135">
    <property type="protein sequence ID" value="QWG20703.1"/>
    <property type="molecule type" value="Genomic_DNA"/>
</dbReference>
<keyword evidence="2" id="KW-0489">Methyltransferase</keyword>
<dbReference type="Gene3D" id="3.40.50.150">
    <property type="entry name" value="Vaccinia Virus protein VP39"/>
    <property type="match status" value="1"/>
</dbReference>
<dbReference type="GO" id="GO:0032259">
    <property type="term" value="P:methylation"/>
    <property type="evidence" value="ECO:0007669"/>
    <property type="project" value="UniProtKB-KW"/>
</dbReference>
<dbReference type="GO" id="GO:0045881">
    <property type="term" value="P:positive regulation of sporulation resulting in formation of a cellular spore"/>
    <property type="evidence" value="ECO:0007669"/>
    <property type="project" value="TreeGrafter"/>
</dbReference>
<dbReference type="Pfam" id="PF02195">
    <property type="entry name" value="ParB_N"/>
    <property type="match status" value="1"/>
</dbReference>
<dbReference type="InterPro" id="IPR002941">
    <property type="entry name" value="DNA_methylase_N4/N6"/>
</dbReference>
<dbReference type="PROSITE" id="PS00092">
    <property type="entry name" value="N6_MTASE"/>
    <property type="match status" value="1"/>
</dbReference>
<dbReference type="GO" id="GO:0007059">
    <property type="term" value="P:chromosome segregation"/>
    <property type="evidence" value="ECO:0007669"/>
    <property type="project" value="TreeGrafter"/>
</dbReference>
<reference evidence="7" key="1">
    <citation type="submission" date="2021-06" db="EMBL/GenBank/DDBJ databases">
        <title>Bradyrhizobium sp. S2-11-2 Genome sequencing.</title>
        <authorList>
            <person name="Jin L."/>
        </authorList>
    </citation>
    <scope>NUCLEOTIDE SEQUENCE</scope>
    <source>
        <strain evidence="7">S2-11-2</strain>
    </source>
</reference>
<dbReference type="SUPFAM" id="SSF110849">
    <property type="entry name" value="ParB/Sulfiredoxin"/>
    <property type="match status" value="1"/>
</dbReference>
<dbReference type="SUPFAM" id="SSF53335">
    <property type="entry name" value="S-adenosyl-L-methionine-dependent methyltransferases"/>
    <property type="match status" value="1"/>
</dbReference>
<dbReference type="GO" id="GO:0008170">
    <property type="term" value="F:N-methyltransferase activity"/>
    <property type="evidence" value="ECO:0007669"/>
    <property type="project" value="InterPro"/>
</dbReference>
<dbReference type="KEGG" id="bsei:KMZ68_02640"/>
<dbReference type="InterPro" id="IPR003115">
    <property type="entry name" value="ParB_N"/>
</dbReference>
<feature type="domain" description="ParB-like N-terminal" evidence="6">
    <location>
        <begin position="29"/>
        <end position="114"/>
    </location>
</feature>
<evidence type="ECO:0000256" key="3">
    <source>
        <dbReference type="ARBA" id="ARBA00022679"/>
    </source>
</evidence>
<evidence type="ECO:0000313" key="7">
    <source>
        <dbReference type="EMBL" id="QWG20703.1"/>
    </source>
</evidence>
<evidence type="ECO:0000256" key="5">
    <source>
        <dbReference type="RuleBase" id="RU362026"/>
    </source>
</evidence>
<dbReference type="CDD" id="cd16403">
    <property type="entry name" value="ParB_N_like_MT"/>
    <property type="match status" value="1"/>
</dbReference>
<comment type="catalytic activity">
    <reaction evidence="4">
        <text>a 2'-deoxyadenosine in DNA + S-adenosyl-L-methionine = an N(6)-methyl-2'-deoxyadenosine in DNA + S-adenosyl-L-homocysteine + H(+)</text>
        <dbReference type="Rhea" id="RHEA:15197"/>
        <dbReference type="Rhea" id="RHEA-COMP:12418"/>
        <dbReference type="Rhea" id="RHEA-COMP:12419"/>
        <dbReference type="ChEBI" id="CHEBI:15378"/>
        <dbReference type="ChEBI" id="CHEBI:57856"/>
        <dbReference type="ChEBI" id="CHEBI:59789"/>
        <dbReference type="ChEBI" id="CHEBI:90615"/>
        <dbReference type="ChEBI" id="CHEBI:90616"/>
        <dbReference type="EC" id="2.1.1.72"/>
    </reaction>
</comment>
<dbReference type="PANTHER" id="PTHR33375:SF1">
    <property type="entry name" value="CHROMOSOME-PARTITIONING PROTEIN PARB-RELATED"/>
    <property type="match status" value="1"/>
</dbReference>
<dbReference type="EC" id="2.1.1.-" evidence="5"/>
<dbReference type="InterPro" id="IPR050336">
    <property type="entry name" value="Chromosome_partition/occlusion"/>
</dbReference>
<dbReference type="InterPro" id="IPR002052">
    <property type="entry name" value="DNA_methylase_N6_adenine_CS"/>
</dbReference>
<dbReference type="GO" id="GO:0005694">
    <property type="term" value="C:chromosome"/>
    <property type="evidence" value="ECO:0007669"/>
    <property type="project" value="TreeGrafter"/>
</dbReference>
<evidence type="ECO:0000256" key="4">
    <source>
        <dbReference type="ARBA" id="ARBA00047942"/>
    </source>
</evidence>
<proteinExistence type="inferred from homology"/>
<organism evidence="7 8">
    <name type="scientific">Bradyrhizobium sediminis</name>
    <dbReference type="NCBI Taxonomy" id="2840469"/>
    <lineage>
        <taxon>Bacteria</taxon>
        <taxon>Pseudomonadati</taxon>
        <taxon>Pseudomonadota</taxon>
        <taxon>Alphaproteobacteria</taxon>
        <taxon>Hyphomicrobiales</taxon>
        <taxon>Nitrobacteraceae</taxon>
        <taxon>Bradyrhizobium</taxon>
    </lineage>
</organism>
<gene>
    <name evidence="7" type="ORF">KMZ68_02640</name>
</gene>
<dbReference type="Pfam" id="PF01555">
    <property type="entry name" value="N6_N4_Mtase"/>
    <property type="match status" value="1"/>
</dbReference>
<name>A0A975NSU2_9BRAD</name>
<dbReference type="InterPro" id="IPR029063">
    <property type="entry name" value="SAM-dependent_MTases_sf"/>
</dbReference>
<dbReference type="GO" id="GO:0003677">
    <property type="term" value="F:DNA binding"/>
    <property type="evidence" value="ECO:0007669"/>
    <property type="project" value="InterPro"/>
</dbReference>
<evidence type="ECO:0000259" key="6">
    <source>
        <dbReference type="SMART" id="SM00470"/>
    </source>
</evidence>
<accession>A0A975NSU2</accession>